<comment type="catalytic activity">
    <reaction evidence="2">
        <text>N-terminal N-formyl-L-methionyl-[peptide] + H2O = N-terminal L-methionyl-[peptide] + formate</text>
        <dbReference type="Rhea" id="RHEA:24420"/>
        <dbReference type="Rhea" id="RHEA-COMP:10639"/>
        <dbReference type="Rhea" id="RHEA-COMP:10640"/>
        <dbReference type="ChEBI" id="CHEBI:15377"/>
        <dbReference type="ChEBI" id="CHEBI:15740"/>
        <dbReference type="ChEBI" id="CHEBI:49298"/>
        <dbReference type="ChEBI" id="CHEBI:64731"/>
        <dbReference type="EC" id="3.5.1.88"/>
    </reaction>
</comment>
<evidence type="ECO:0000256" key="2">
    <source>
        <dbReference type="HAMAP-Rule" id="MF_00163"/>
    </source>
</evidence>
<dbReference type="EMBL" id="AMFJ01000462">
    <property type="protein sequence ID" value="EKE27595.1"/>
    <property type="molecule type" value="Genomic_DNA"/>
</dbReference>
<dbReference type="GO" id="GO:0006412">
    <property type="term" value="P:translation"/>
    <property type="evidence" value="ECO:0007669"/>
    <property type="project" value="UniProtKB-UniRule"/>
</dbReference>
<proteinExistence type="inferred from homology"/>
<keyword evidence="2" id="KW-0479">Metal-binding</keyword>
<dbReference type="Gene3D" id="3.90.45.10">
    <property type="entry name" value="Peptide deformylase"/>
    <property type="match status" value="1"/>
</dbReference>
<dbReference type="PRINTS" id="PR01576">
    <property type="entry name" value="PDEFORMYLASE"/>
</dbReference>
<comment type="caution">
    <text evidence="3">The sequence shown here is derived from an EMBL/GenBank/DDBJ whole genome shotgun (WGS) entry which is preliminary data.</text>
</comment>
<comment type="function">
    <text evidence="2">Removes the formyl group from the N-terminal Met of newly synthesized proteins. Requires at least a dipeptide for an efficient rate of reaction. N-terminal L-methionine is a prerequisite for activity but the enzyme has broad specificity at other positions.</text>
</comment>
<keyword evidence="2" id="KW-0648">Protein biosynthesis</keyword>
<dbReference type="Pfam" id="PF01327">
    <property type="entry name" value="Pep_deformylase"/>
    <property type="match status" value="1"/>
</dbReference>
<dbReference type="AlphaFoldDB" id="K2GW92"/>
<dbReference type="HAMAP" id="MF_00163">
    <property type="entry name" value="Pep_deformylase"/>
    <property type="match status" value="1"/>
</dbReference>
<organism evidence="3">
    <name type="scientific">uncultured bacterium</name>
    <name type="common">gcode 4</name>
    <dbReference type="NCBI Taxonomy" id="1234023"/>
    <lineage>
        <taxon>Bacteria</taxon>
        <taxon>environmental samples</taxon>
    </lineage>
</organism>
<dbReference type="GO" id="GO:0046872">
    <property type="term" value="F:metal ion binding"/>
    <property type="evidence" value="ECO:0007669"/>
    <property type="project" value="UniProtKB-KW"/>
</dbReference>
<dbReference type="InterPro" id="IPR036821">
    <property type="entry name" value="Peptide_deformylase_sf"/>
</dbReference>
<dbReference type="InterPro" id="IPR023635">
    <property type="entry name" value="Peptide_deformylase"/>
</dbReference>
<dbReference type="CDD" id="cd00487">
    <property type="entry name" value="Pep_deformylase"/>
    <property type="match status" value="1"/>
</dbReference>
<name>K2GW92_9BACT</name>
<evidence type="ECO:0000313" key="3">
    <source>
        <dbReference type="EMBL" id="EKE27595.1"/>
    </source>
</evidence>
<keyword evidence="2" id="KW-0408">Iron</keyword>
<feature type="binding site" evidence="2">
    <location>
        <position position="99"/>
    </location>
    <ligand>
        <name>Fe cation</name>
        <dbReference type="ChEBI" id="CHEBI:24875"/>
    </ligand>
</feature>
<keyword evidence="2" id="KW-0378">Hydrolase</keyword>
<dbReference type="GO" id="GO:0042586">
    <property type="term" value="F:peptide deformylase activity"/>
    <property type="evidence" value="ECO:0007669"/>
    <property type="project" value="UniProtKB-UniRule"/>
</dbReference>
<dbReference type="SUPFAM" id="SSF56420">
    <property type="entry name" value="Peptide deformylase"/>
    <property type="match status" value="1"/>
</dbReference>
<dbReference type="NCBIfam" id="TIGR00079">
    <property type="entry name" value="pept_deformyl"/>
    <property type="match status" value="1"/>
</dbReference>
<gene>
    <name evidence="2" type="primary">def</name>
    <name evidence="3" type="ORF">ACD_3C00188G0011</name>
</gene>
<dbReference type="PANTHER" id="PTHR10458">
    <property type="entry name" value="PEPTIDE DEFORMYLASE"/>
    <property type="match status" value="1"/>
</dbReference>
<accession>K2GW92</accession>
<dbReference type="PANTHER" id="PTHR10458:SF22">
    <property type="entry name" value="PEPTIDE DEFORMYLASE"/>
    <property type="match status" value="1"/>
</dbReference>
<feature type="active site" evidence="2">
    <location>
        <position position="142"/>
    </location>
</feature>
<dbReference type="EC" id="3.5.1.88" evidence="2"/>
<dbReference type="PIRSF" id="PIRSF004749">
    <property type="entry name" value="Pep_def"/>
    <property type="match status" value="1"/>
</dbReference>
<protein>
    <recommendedName>
        <fullName evidence="2">Peptide deformylase</fullName>
        <shortName evidence="2">PDF</shortName>
        <ecNumber evidence="2">3.5.1.88</ecNumber>
    </recommendedName>
    <alternativeName>
        <fullName evidence="2">Polypeptide deformylase</fullName>
    </alternativeName>
</protein>
<comment type="cofactor">
    <cofactor evidence="2">
        <name>Fe(2+)</name>
        <dbReference type="ChEBI" id="CHEBI:29033"/>
    </cofactor>
    <text evidence="2">Binds 1 Fe(2+) ion.</text>
</comment>
<sequence length="167" mass="20503">MKFKIETWKNNPKLRLVSRRVEKMELRKFALLWEEMVKYIKDPENNWVWLAAPQIWIDKRVISVSLLKTYDDKNYKTVYMINPEIIDFSIEAEIDNEWCLSVPKKFWDVARSKDIKIRYMDWKWKEITLLLSWISARIVQHEVDHLNWILFIDKIVEDEEETKNHVF</sequence>
<reference evidence="3" key="1">
    <citation type="journal article" date="2012" name="Science">
        <title>Fermentation, hydrogen, and sulfur metabolism in multiple uncultivated bacterial phyla.</title>
        <authorList>
            <person name="Wrighton K.C."/>
            <person name="Thomas B.C."/>
            <person name="Sharon I."/>
            <person name="Miller C.S."/>
            <person name="Castelle C.J."/>
            <person name="VerBerkmoes N.C."/>
            <person name="Wilkins M.J."/>
            <person name="Hettich R.L."/>
            <person name="Lipton M.S."/>
            <person name="Williams K.H."/>
            <person name="Long P.E."/>
            <person name="Banfield J.F."/>
        </authorList>
    </citation>
    <scope>NUCLEOTIDE SEQUENCE [LARGE SCALE GENOMIC DNA]</scope>
</reference>
<comment type="similarity">
    <text evidence="1 2">Belongs to the polypeptide deformylase family.</text>
</comment>
<feature type="binding site" evidence="2">
    <location>
        <position position="145"/>
    </location>
    <ligand>
        <name>Fe cation</name>
        <dbReference type="ChEBI" id="CHEBI:24875"/>
    </ligand>
</feature>
<evidence type="ECO:0000256" key="1">
    <source>
        <dbReference type="ARBA" id="ARBA00010759"/>
    </source>
</evidence>
<feature type="binding site" evidence="2">
    <location>
        <position position="141"/>
    </location>
    <ligand>
        <name>Fe cation</name>
        <dbReference type="ChEBI" id="CHEBI:24875"/>
    </ligand>
</feature>